<comment type="caution">
    <text evidence="2">The sequence shown here is derived from an EMBL/GenBank/DDBJ whole genome shotgun (WGS) entry which is preliminary data.</text>
</comment>
<evidence type="ECO:0000313" key="2">
    <source>
        <dbReference type="EMBL" id="MPW23961.1"/>
    </source>
</evidence>
<keyword evidence="3" id="KW-1185">Reference proteome</keyword>
<dbReference type="Proteomes" id="UP000484381">
    <property type="component" value="Unassembled WGS sequence"/>
</dbReference>
<gene>
    <name evidence="2" type="ORF">GCT13_46670</name>
</gene>
<name>A0A7X1NLL4_9BURK</name>
<evidence type="ECO:0000313" key="3">
    <source>
        <dbReference type="Proteomes" id="UP000484381"/>
    </source>
</evidence>
<dbReference type="Pfam" id="PF01243">
    <property type="entry name" value="PNPOx_N"/>
    <property type="match status" value="1"/>
</dbReference>
<dbReference type="Gene3D" id="2.30.110.10">
    <property type="entry name" value="Electron Transport, Fmn-binding Protein, Chain A"/>
    <property type="match status" value="1"/>
</dbReference>
<dbReference type="SUPFAM" id="SSF50475">
    <property type="entry name" value="FMN-binding split barrel"/>
    <property type="match status" value="1"/>
</dbReference>
<dbReference type="EMBL" id="WHNP01000162">
    <property type="protein sequence ID" value="MPW23961.1"/>
    <property type="molecule type" value="Genomic_DNA"/>
</dbReference>
<protein>
    <submittedName>
        <fullName evidence="2">Pyridoxamine 5'-phosphate oxidase family protein</fullName>
    </submittedName>
</protein>
<organism evidence="2 3">
    <name type="scientific">Paraburkholderia franconis</name>
    <dbReference type="NCBI Taxonomy" id="2654983"/>
    <lineage>
        <taxon>Bacteria</taxon>
        <taxon>Pseudomonadati</taxon>
        <taxon>Pseudomonadota</taxon>
        <taxon>Betaproteobacteria</taxon>
        <taxon>Burkholderiales</taxon>
        <taxon>Burkholderiaceae</taxon>
        <taxon>Paraburkholderia</taxon>
    </lineage>
</organism>
<proteinExistence type="predicted"/>
<evidence type="ECO:0000259" key="1">
    <source>
        <dbReference type="Pfam" id="PF01243"/>
    </source>
</evidence>
<feature type="domain" description="Pyridoxamine 5'-phosphate oxidase N-terminal" evidence="1">
    <location>
        <begin position="6"/>
        <end position="120"/>
    </location>
</feature>
<accession>A0A7X1NLL4</accession>
<dbReference type="InterPro" id="IPR011576">
    <property type="entry name" value="Pyridox_Oxase_N"/>
</dbReference>
<sequence>MPILTTDMLDVIQRAILSFVATVNEDGSPNLSPKASLVARNDALFFADIASPQTIKNILRNPEISINVVDIFARRGYRFNGRAGVLAVGDVDREFVAEWVWGTNGSDYPVDHVVRIDVREALPLLSPAYRFGEGASEEALREAYMTKYGVQKRD</sequence>
<dbReference type="PANTHER" id="PTHR40660:SF1">
    <property type="entry name" value="5'-PHOSPHATE OXIDASE PUTATIVE DOMAIN-CONTAINING PROTEIN-RELATED"/>
    <property type="match status" value="1"/>
</dbReference>
<reference evidence="2 3" key="1">
    <citation type="submission" date="2019-10" db="EMBL/GenBank/DDBJ databases">
        <title>Paraburkholderia sp. isolated from nodules of Mimosa pudica from Brazilian Atlantic Forest soils.</title>
        <authorList>
            <person name="Paulitsch F."/>
            <person name="Hungria M."/>
            <person name="Dall'Agnol R."/>
        </authorList>
    </citation>
    <scope>NUCLEOTIDE SEQUENCE [LARGE SCALE GENOMIC DNA]</scope>
    <source>
        <strain evidence="2 3">CNPSo 3157</strain>
    </source>
</reference>
<dbReference type="PANTHER" id="PTHR40660">
    <property type="entry name" value="5'-PHOSPHATE OXIDASE PUTATIVE DOMAIN-CONTAINING PROTEIN-RELATED"/>
    <property type="match status" value="1"/>
</dbReference>
<dbReference type="InterPro" id="IPR012349">
    <property type="entry name" value="Split_barrel_FMN-bd"/>
</dbReference>
<dbReference type="AlphaFoldDB" id="A0A7X1NLL4"/>